<dbReference type="EMBL" id="VSWC01000131">
    <property type="protein sequence ID" value="KAA1081222.1"/>
    <property type="molecule type" value="Genomic_DNA"/>
</dbReference>
<dbReference type="Proteomes" id="UP000324748">
    <property type="component" value="Unassembled WGS sequence"/>
</dbReference>
<organism evidence="2 4">
    <name type="scientific">Puccinia graminis f. sp. tritici</name>
    <dbReference type="NCBI Taxonomy" id="56615"/>
    <lineage>
        <taxon>Eukaryota</taxon>
        <taxon>Fungi</taxon>
        <taxon>Dikarya</taxon>
        <taxon>Basidiomycota</taxon>
        <taxon>Pucciniomycotina</taxon>
        <taxon>Pucciniomycetes</taxon>
        <taxon>Pucciniales</taxon>
        <taxon>Pucciniaceae</taxon>
        <taxon>Puccinia</taxon>
    </lineage>
</organism>
<accession>A0A5B0ME91</accession>
<dbReference type="OrthoDB" id="2516643at2759"/>
<dbReference type="GO" id="GO:0003676">
    <property type="term" value="F:nucleic acid binding"/>
    <property type="evidence" value="ECO:0007669"/>
    <property type="project" value="InterPro"/>
</dbReference>
<dbReference type="InterPro" id="IPR036691">
    <property type="entry name" value="Endo/exonu/phosph_ase_sf"/>
</dbReference>
<evidence type="ECO:0000313" key="3">
    <source>
        <dbReference type="EMBL" id="KAA1081222.1"/>
    </source>
</evidence>
<evidence type="ECO:0000259" key="1">
    <source>
        <dbReference type="PROSITE" id="PS50879"/>
    </source>
</evidence>
<dbReference type="SUPFAM" id="SSF56219">
    <property type="entry name" value="DNase I-like"/>
    <property type="match status" value="1"/>
</dbReference>
<keyword evidence="4" id="KW-1185">Reference proteome</keyword>
<comment type="caution">
    <text evidence="2">The sequence shown here is derived from an EMBL/GenBank/DDBJ whole genome shotgun (WGS) entry which is preliminary data.</text>
</comment>
<feature type="domain" description="RNase H type-1" evidence="1">
    <location>
        <begin position="340"/>
        <end position="420"/>
    </location>
</feature>
<gene>
    <name evidence="2" type="ORF">PGT21_030897</name>
    <name evidence="3" type="ORF">PGT21_031550</name>
</gene>
<dbReference type="Gene3D" id="3.60.10.10">
    <property type="entry name" value="Endonuclease/exonuclease/phosphatase"/>
    <property type="match status" value="1"/>
</dbReference>
<dbReference type="AlphaFoldDB" id="A0A5B0ME91"/>
<protein>
    <recommendedName>
        <fullName evidence="1">RNase H type-1 domain-containing protein</fullName>
    </recommendedName>
</protein>
<evidence type="ECO:0000313" key="4">
    <source>
        <dbReference type="Proteomes" id="UP000324748"/>
    </source>
</evidence>
<proteinExistence type="predicted"/>
<dbReference type="Pfam" id="PF14529">
    <property type="entry name" value="Exo_endo_phos_2"/>
    <property type="match status" value="1"/>
</dbReference>
<dbReference type="InterPro" id="IPR005135">
    <property type="entry name" value="Endo/exonuclease/phosphatase"/>
</dbReference>
<dbReference type="InterPro" id="IPR002156">
    <property type="entry name" value="RNaseH_domain"/>
</dbReference>
<dbReference type="GO" id="GO:0004523">
    <property type="term" value="F:RNA-DNA hybrid ribonuclease activity"/>
    <property type="evidence" value="ECO:0007669"/>
    <property type="project" value="InterPro"/>
</dbReference>
<dbReference type="EMBL" id="VSWC01000157">
    <property type="protein sequence ID" value="KAA1075195.1"/>
    <property type="molecule type" value="Genomic_DNA"/>
</dbReference>
<name>A0A5B0ME91_PUCGR</name>
<evidence type="ECO:0000313" key="2">
    <source>
        <dbReference type="EMBL" id="KAA1075195.1"/>
    </source>
</evidence>
<dbReference type="PROSITE" id="PS50879">
    <property type="entry name" value="RNASE_H_1"/>
    <property type="match status" value="1"/>
</dbReference>
<reference evidence="2 4" key="1">
    <citation type="submission" date="2019-05" db="EMBL/GenBank/DDBJ databases">
        <title>Emergence of the Ug99 lineage of the wheat stem rust pathogen through somatic hybridization.</title>
        <authorList>
            <person name="Li F."/>
            <person name="Upadhyaya N.M."/>
            <person name="Sperschneider J."/>
            <person name="Matny O."/>
            <person name="Nguyen-Phuc H."/>
            <person name="Mago R."/>
            <person name="Raley C."/>
            <person name="Miller M.E."/>
            <person name="Silverstein K.A.T."/>
            <person name="Henningsen E."/>
            <person name="Hirsch C.D."/>
            <person name="Visser B."/>
            <person name="Pretorius Z.A."/>
            <person name="Steffenson B.J."/>
            <person name="Schwessinger B."/>
            <person name="Dodds P.N."/>
            <person name="Figueroa M."/>
        </authorList>
    </citation>
    <scope>NUCLEOTIDE SEQUENCE [LARGE SCALE GENOMIC DNA]</scope>
    <source>
        <strain evidence="2">21-0</strain>
    </source>
</reference>
<sequence length="420" mass="47429">MYNHNDNNPNRLPALFPFSSPPHSNPLSPSSDASNSLFKILQLNCHNSFNVTLSVLNTKSDSSILILQEPWINPHTLKLPIHSNWLCLLNHNHSPSSYQDKHHTCFLINKKYNSERIHPLPGGSRILSAVDINININKIQTIRFINIYNPPKNINVLPELDTWLNKFNNRKIPSFIFIDSNLHNKLWNPPNYPHSHRESKFLIKTCGQKGFKIISEKGVPTFLTKRSSPTTIDLTWANFLSQKLIHSCITSSRNHASPPSHPIKRLIKLEISNTPSTHLSPIHNILDKHLFNDYDLPSIETIHPHIINPWEDFSLPISNLNVKKEDIKAKVQSQIDQSKSNSEHLIFTDGSNIPKNGAGSAAILDNSTHFSCRINSSEKALAFKAEVQAVIIGLDIFINQHLSSPTSSISTPPINFFVDN</sequence>